<comment type="caution">
    <text evidence="1">The sequence shown here is derived from an EMBL/GenBank/DDBJ whole genome shotgun (WGS) entry which is preliminary data.</text>
</comment>
<keyword evidence="2" id="KW-1185">Reference proteome</keyword>
<proteinExistence type="predicted"/>
<name>A0A7X5QHK7_9GAMM</name>
<dbReference type="EMBL" id="PUJW01000039">
    <property type="protein sequence ID" value="NHB94483.1"/>
    <property type="molecule type" value="Genomic_DNA"/>
</dbReference>
<evidence type="ECO:0000313" key="2">
    <source>
        <dbReference type="Proteomes" id="UP000591844"/>
    </source>
</evidence>
<reference evidence="1 2" key="1">
    <citation type="submission" date="2018-02" db="EMBL/GenBank/DDBJ databases">
        <authorList>
            <person name="Machado R.A."/>
        </authorList>
    </citation>
    <scope>NUCLEOTIDE SEQUENCE [LARGE SCALE GENOMIC DNA]</scope>
    <source>
        <strain evidence="1 2">DSM 19724</strain>
    </source>
</reference>
<dbReference type="Proteomes" id="UP000591844">
    <property type="component" value="Unassembled WGS sequence"/>
</dbReference>
<dbReference type="RefSeq" id="WP_166310423.1">
    <property type="nucleotide sequence ID" value="NZ_CAWPIB010000039.1"/>
</dbReference>
<gene>
    <name evidence="1" type="ORF">C5469_21025</name>
</gene>
<evidence type="ECO:0000313" key="1">
    <source>
        <dbReference type="EMBL" id="NHB94483.1"/>
    </source>
</evidence>
<protein>
    <submittedName>
        <fullName evidence="1">Uncharacterized protein</fullName>
    </submittedName>
</protein>
<sequence>MTVQKMEAIVYYSHTRKRRYFSKNAAIKGEANARIYKKYPLEQMESESGRVTYPGYDIAVDHPEFYRRAIRYLTYLLKKNT</sequence>
<organism evidence="1 2">
    <name type="scientific">Photorhabdus cinerea</name>
    <dbReference type="NCBI Taxonomy" id="471575"/>
    <lineage>
        <taxon>Bacteria</taxon>
        <taxon>Pseudomonadati</taxon>
        <taxon>Pseudomonadota</taxon>
        <taxon>Gammaproteobacteria</taxon>
        <taxon>Enterobacterales</taxon>
        <taxon>Morganellaceae</taxon>
        <taxon>Photorhabdus</taxon>
    </lineage>
</organism>
<accession>A0A7X5QHK7</accession>
<dbReference type="AlphaFoldDB" id="A0A7X5QHK7"/>